<sequence>MAAARRTHRRTTTCSRCEAPIVWVTTAGRGTRLALDASPDDHGVFQVVTGGADGLIGRPLAGSDLAAAIADGTPLFIPHRRTCTANKSHNPMPDDVRAEIARALGRSIPGETS</sequence>
<evidence type="ECO:0000313" key="2">
    <source>
        <dbReference type="Proteomes" id="UP001500839"/>
    </source>
</evidence>
<keyword evidence="2" id="KW-1185">Reference proteome</keyword>
<evidence type="ECO:0000313" key="1">
    <source>
        <dbReference type="EMBL" id="GAA4809430.1"/>
    </source>
</evidence>
<comment type="caution">
    <text evidence="1">The sequence shown here is derived from an EMBL/GenBank/DDBJ whole genome shotgun (WGS) entry which is preliminary data.</text>
</comment>
<proteinExistence type="predicted"/>
<accession>A0ABP9CK98</accession>
<gene>
    <name evidence="1" type="ORF">GCM10023353_11730</name>
</gene>
<name>A0ABP9CK98_9ACTN</name>
<reference evidence="2" key="1">
    <citation type="journal article" date="2019" name="Int. J. Syst. Evol. Microbiol.">
        <title>The Global Catalogue of Microorganisms (GCM) 10K type strain sequencing project: providing services to taxonomists for standard genome sequencing and annotation.</title>
        <authorList>
            <consortium name="The Broad Institute Genomics Platform"/>
            <consortium name="The Broad Institute Genome Sequencing Center for Infectious Disease"/>
            <person name="Wu L."/>
            <person name="Ma J."/>
        </authorList>
    </citation>
    <scope>NUCLEOTIDE SEQUENCE [LARGE SCALE GENOMIC DNA]</scope>
    <source>
        <strain evidence="2">JCM 18542</strain>
    </source>
</reference>
<organism evidence="1 2">
    <name type="scientific">Tomitella cavernea</name>
    <dbReference type="NCBI Taxonomy" id="1387982"/>
    <lineage>
        <taxon>Bacteria</taxon>
        <taxon>Bacillati</taxon>
        <taxon>Actinomycetota</taxon>
        <taxon>Actinomycetes</taxon>
        <taxon>Mycobacteriales</taxon>
        <taxon>Tomitella</taxon>
    </lineage>
</organism>
<dbReference type="EMBL" id="BAABKQ010000001">
    <property type="protein sequence ID" value="GAA4809430.1"/>
    <property type="molecule type" value="Genomic_DNA"/>
</dbReference>
<dbReference type="Proteomes" id="UP001500839">
    <property type="component" value="Unassembled WGS sequence"/>
</dbReference>
<protein>
    <submittedName>
        <fullName evidence="1">Uncharacterized protein</fullName>
    </submittedName>
</protein>